<keyword evidence="1" id="KW-1133">Transmembrane helix</keyword>
<feature type="transmembrane region" description="Helical" evidence="1">
    <location>
        <begin position="32"/>
        <end position="49"/>
    </location>
</feature>
<dbReference type="AlphaFoldDB" id="A0A5N6Y580"/>
<reference evidence="2" key="1">
    <citation type="submission" date="2019-04" db="EMBL/GenBank/DDBJ databases">
        <title>Friends and foes A comparative genomics study of 23 Aspergillus species from section Flavi.</title>
        <authorList>
            <consortium name="DOE Joint Genome Institute"/>
            <person name="Kjaerbolling I."/>
            <person name="Vesth T."/>
            <person name="Frisvad J.C."/>
            <person name="Nybo J.L."/>
            <person name="Theobald S."/>
            <person name="Kildgaard S."/>
            <person name="Isbrandt T."/>
            <person name="Kuo A."/>
            <person name="Sato A."/>
            <person name="Lyhne E.K."/>
            <person name="Kogle M.E."/>
            <person name="Wiebenga A."/>
            <person name="Kun R.S."/>
            <person name="Lubbers R.J."/>
            <person name="Makela M.R."/>
            <person name="Barry K."/>
            <person name="Chovatia M."/>
            <person name="Clum A."/>
            <person name="Daum C."/>
            <person name="Haridas S."/>
            <person name="He G."/>
            <person name="LaButti K."/>
            <person name="Lipzen A."/>
            <person name="Mondo S."/>
            <person name="Riley R."/>
            <person name="Salamov A."/>
            <person name="Simmons B.A."/>
            <person name="Magnuson J.K."/>
            <person name="Henrissat B."/>
            <person name="Mortensen U.H."/>
            <person name="Larsen T.O."/>
            <person name="Devries R.P."/>
            <person name="Grigoriev I.V."/>
            <person name="Machida M."/>
            <person name="Baker S.E."/>
            <person name="Andersen M.R."/>
        </authorList>
    </citation>
    <scope>NUCLEOTIDE SEQUENCE</scope>
    <source>
        <strain evidence="2">CBS 117612</strain>
    </source>
</reference>
<dbReference type="EMBL" id="ML737152">
    <property type="protein sequence ID" value="KAE8339993.1"/>
    <property type="molecule type" value="Genomic_DNA"/>
</dbReference>
<dbReference type="Proteomes" id="UP000325558">
    <property type="component" value="Unassembled WGS sequence"/>
</dbReference>
<sequence length="113" mass="12906">MFPDKWRLGLITSSYIPPLFITPRTFGKVVEFSFLLSCLVLLCIVLVEIKGKMFLFHVRRFGCMCNYFLTLGLVTWVNVSGLASQLTWTLLHIQENECSAGVIVTYGLLRLQQ</sequence>
<protein>
    <submittedName>
        <fullName evidence="2">Uncharacterized protein</fullName>
    </submittedName>
</protein>
<organism evidence="2">
    <name type="scientific">Aspergillus arachidicola</name>
    <dbReference type="NCBI Taxonomy" id="656916"/>
    <lineage>
        <taxon>Eukaryota</taxon>
        <taxon>Fungi</taxon>
        <taxon>Dikarya</taxon>
        <taxon>Ascomycota</taxon>
        <taxon>Pezizomycotina</taxon>
        <taxon>Eurotiomycetes</taxon>
        <taxon>Eurotiomycetidae</taxon>
        <taxon>Eurotiales</taxon>
        <taxon>Aspergillaceae</taxon>
        <taxon>Aspergillus</taxon>
        <taxon>Aspergillus subgen. Circumdati</taxon>
    </lineage>
</organism>
<keyword evidence="1" id="KW-0472">Membrane</keyword>
<feature type="transmembrane region" description="Helical" evidence="1">
    <location>
        <begin position="61"/>
        <end position="79"/>
    </location>
</feature>
<keyword evidence="1" id="KW-0812">Transmembrane</keyword>
<gene>
    <name evidence="2" type="ORF">BDV24DRAFT_134857</name>
</gene>
<proteinExistence type="predicted"/>
<evidence type="ECO:0000313" key="2">
    <source>
        <dbReference type="EMBL" id="KAE8339993.1"/>
    </source>
</evidence>
<accession>A0A5N6Y580</accession>
<evidence type="ECO:0000256" key="1">
    <source>
        <dbReference type="SAM" id="Phobius"/>
    </source>
</evidence>
<name>A0A5N6Y580_9EURO</name>